<evidence type="ECO:0000259" key="11">
    <source>
        <dbReference type="Pfam" id="PF02767"/>
    </source>
</evidence>
<keyword evidence="8" id="KW-0238">DNA-binding</keyword>
<dbReference type="GO" id="GO:0003677">
    <property type="term" value="F:DNA binding"/>
    <property type="evidence" value="ECO:0007669"/>
    <property type="project" value="UniProtKB-UniRule"/>
</dbReference>
<dbReference type="AlphaFoldDB" id="A0A1G2KNC1"/>
<comment type="similarity">
    <text evidence="2 9">Belongs to the beta sliding clamp family.</text>
</comment>
<dbReference type="PANTHER" id="PTHR30478:SF0">
    <property type="entry name" value="BETA SLIDING CLAMP"/>
    <property type="match status" value="1"/>
</dbReference>
<sequence>MVITCLRSELKEAINTVERFCGKNINLPIISNILLEARNGSLIIKATNLEIGVSTTIPTKIIKEGRVILPPRILSSILQTILDEVVTIKEKQNIITIETETTTSEINTINPSDFPIIPTLTSKEYLLIPNADFKTALNRVIPTISVSEFKPEIGGVYFWVDKKDLIIVGTDTFRLAEQRLKKFSSHPDNLRIIIPLRVMQETLRLLPEDGETEIKFNAEQVLITVKNTQLITRFISGAYPDYRGLIPREHGTTLRLDRESFLVGVRLSGVFASKLNDVVLSYRPSQVLVEISNPEVGKHTREISGDVEGKPGRIGFNYRYLSDAVEAVASERVTVGIQDETRPARIWSEEDPSFFTIVMPLRV</sequence>
<proteinExistence type="inferred from homology"/>
<dbReference type="InterPro" id="IPR022635">
    <property type="entry name" value="DNA_polIII_beta_C"/>
</dbReference>
<accession>A0A1G2KNC1</accession>
<evidence type="ECO:0000256" key="8">
    <source>
        <dbReference type="ARBA" id="ARBA00023125"/>
    </source>
</evidence>
<dbReference type="Gene3D" id="3.10.150.10">
    <property type="entry name" value="DNA Polymerase III, subunit A, domain 2"/>
    <property type="match status" value="1"/>
</dbReference>
<evidence type="ECO:0000256" key="6">
    <source>
        <dbReference type="ARBA" id="ARBA00022705"/>
    </source>
</evidence>
<comment type="function">
    <text evidence="9">Confers DNA tethering and processivity to DNA polymerases and other proteins. Acts as a clamp, forming a ring around DNA (a reaction catalyzed by the clamp-loading complex) which diffuses in an ATP-independent manner freely and bidirectionally along dsDNA. Initially characterized for its ability to contact the catalytic subunit of DNA polymerase III (Pol III), a complex, multichain enzyme responsible for most of the replicative synthesis in bacteria; Pol III exhibits 3'-5' exonuclease proofreading activity. The beta chain is required for initiation of replication as well as for processivity of DNA replication.</text>
</comment>
<organism evidence="13 14">
    <name type="scientific">Candidatus Sungbacteria bacterium RIFCSPHIGHO2_02_FULL_49_20</name>
    <dbReference type="NCBI Taxonomy" id="1802272"/>
    <lineage>
        <taxon>Bacteria</taxon>
        <taxon>Candidatus Sungiibacteriota</taxon>
    </lineage>
</organism>
<dbReference type="GO" id="GO:0009360">
    <property type="term" value="C:DNA polymerase III complex"/>
    <property type="evidence" value="ECO:0007669"/>
    <property type="project" value="InterPro"/>
</dbReference>
<dbReference type="InterPro" id="IPR022634">
    <property type="entry name" value="DNA_polIII_beta_N"/>
</dbReference>
<gene>
    <name evidence="13" type="ORF">A3C12_03300</name>
</gene>
<dbReference type="SUPFAM" id="SSF55979">
    <property type="entry name" value="DNA clamp"/>
    <property type="match status" value="3"/>
</dbReference>
<dbReference type="GO" id="GO:0006271">
    <property type="term" value="P:DNA strand elongation involved in DNA replication"/>
    <property type="evidence" value="ECO:0007669"/>
    <property type="project" value="TreeGrafter"/>
</dbReference>
<evidence type="ECO:0000259" key="10">
    <source>
        <dbReference type="Pfam" id="PF00712"/>
    </source>
</evidence>
<evidence type="ECO:0000256" key="1">
    <source>
        <dbReference type="ARBA" id="ARBA00004496"/>
    </source>
</evidence>
<dbReference type="NCBIfam" id="TIGR00663">
    <property type="entry name" value="dnan"/>
    <property type="match status" value="1"/>
</dbReference>
<keyword evidence="7 9" id="KW-0239">DNA-directed DNA polymerase</keyword>
<dbReference type="Pfam" id="PF02767">
    <property type="entry name" value="DNA_pol3_beta_2"/>
    <property type="match status" value="1"/>
</dbReference>
<dbReference type="GO" id="GO:0005737">
    <property type="term" value="C:cytoplasm"/>
    <property type="evidence" value="ECO:0007669"/>
    <property type="project" value="UniProtKB-SubCell"/>
</dbReference>
<feature type="domain" description="DNA polymerase III beta sliding clamp N-terminal" evidence="10">
    <location>
        <begin position="1"/>
        <end position="118"/>
    </location>
</feature>
<keyword evidence="3 9" id="KW-0963">Cytoplasm</keyword>
<name>A0A1G2KNC1_9BACT</name>
<dbReference type="EMBL" id="MHQK01000044">
    <property type="protein sequence ID" value="OHA00920.1"/>
    <property type="molecule type" value="Genomic_DNA"/>
</dbReference>
<dbReference type="Pfam" id="PF00712">
    <property type="entry name" value="DNA_pol3_beta"/>
    <property type="match status" value="1"/>
</dbReference>
<protein>
    <recommendedName>
        <fullName evidence="9">Beta sliding clamp</fullName>
    </recommendedName>
</protein>
<dbReference type="GO" id="GO:0003887">
    <property type="term" value="F:DNA-directed DNA polymerase activity"/>
    <property type="evidence" value="ECO:0007669"/>
    <property type="project" value="UniProtKB-UniRule"/>
</dbReference>
<evidence type="ECO:0000256" key="3">
    <source>
        <dbReference type="ARBA" id="ARBA00022490"/>
    </source>
</evidence>
<evidence type="ECO:0000313" key="13">
    <source>
        <dbReference type="EMBL" id="OHA00920.1"/>
    </source>
</evidence>
<dbReference type="SMART" id="SM00480">
    <property type="entry name" value="POL3Bc"/>
    <property type="match status" value="1"/>
</dbReference>
<dbReference type="Pfam" id="PF02768">
    <property type="entry name" value="DNA_pol3_beta_3"/>
    <property type="match status" value="1"/>
</dbReference>
<comment type="subunit">
    <text evidence="9">Forms a ring-shaped head-to-tail homodimer around DNA.</text>
</comment>
<evidence type="ECO:0000256" key="7">
    <source>
        <dbReference type="ARBA" id="ARBA00022932"/>
    </source>
</evidence>
<dbReference type="InterPro" id="IPR022637">
    <property type="entry name" value="DNA_polIII_beta_cen"/>
</dbReference>
<keyword evidence="4 9" id="KW-0808">Transferase</keyword>
<comment type="caution">
    <text evidence="13">The sequence shown here is derived from an EMBL/GenBank/DDBJ whole genome shotgun (WGS) entry which is preliminary data.</text>
</comment>
<feature type="domain" description="DNA polymerase III beta sliding clamp C-terminal" evidence="12">
    <location>
        <begin position="245"/>
        <end position="362"/>
    </location>
</feature>
<evidence type="ECO:0000256" key="9">
    <source>
        <dbReference type="PIRNR" id="PIRNR000804"/>
    </source>
</evidence>
<comment type="subcellular location">
    <subcellularLocation>
        <location evidence="1 9">Cytoplasm</location>
    </subcellularLocation>
</comment>
<dbReference type="PIRSF" id="PIRSF000804">
    <property type="entry name" value="DNA_pol_III_b"/>
    <property type="match status" value="1"/>
</dbReference>
<evidence type="ECO:0000313" key="14">
    <source>
        <dbReference type="Proteomes" id="UP000178710"/>
    </source>
</evidence>
<keyword evidence="5 9" id="KW-0548">Nucleotidyltransferase</keyword>
<evidence type="ECO:0000259" key="12">
    <source>
        <dbReference type="Pfam" id="PF02768"/>
    </source>
</evidence>
<dbReference type="Gene3D" id="3.70.10.10">
    <property type="match status" value="1"/>
</dbReference>
<dbReference type="CDD" id="cd00140">
    <property type="entry name" value="beta_clamp"/>
    <property type="match status" value="1"/>
</dbReference>
<evidence type="ECO:0000256" key="2">
    <source>
        <dbReference type="ARBA" id="ARBA00010752"/>
    </source>
</evidence>
<feature type="domain" description="DNA polymerase III beta sliding clamp central" evidence="11">
    <location>
        <begin position="128"/>
        <end position="241"/>
    </location>
</feature>
<dbReference type="GO" id="GO:0008408">
    <property type="term" value="F:3'-5' exonuclease activity"/>
    <property type="evidence" value="ECO:0007669"/>
    <property type="project" value="InterPro"/>
</dbReference>
<evidence type="ECO:0000256" key="5">
    <source>
        <dbReference type="ARBA" id="ARBA00022695"/>
    </source>
</evidence>
<reference evidence="13 14" key="1">
    <citation type="journal article" date="2016" name="Nat. Commun.">
        <title>Thousands of microbial genomes shed light on interconnected biogeochemical processes in an aquifer system.</title>
        <authorList>
            <person name="Anantharaman K."/>
            <person name="Brown C.T."/>
            <person name="Hug L.A."/>
            <person name="Sharon I."/>
            <person name="Castelle C.J."/>
            <person name="Probst A.J."/>
            <person name="Thomas B.C."/>
            <person name="Singh A."/>
            <person name="Wilkins M.J."/>
            <person name="Karaoz U."/>
            <person name="Brodie E.L."/>
            <person name="Williams K.H."/>
            <person name="Hubbard S.S."/>
            <person name="Banfield J.F."/>
        </authorList>
    </citation>
    <scope>NUCLEOTIDE SEQUENCE [LARGE SCALE GENOMIC DNA]</scope>
</reference>
<dbReference type="PANTHER" id="PTHR30478">
    <property type="entry name" value="DNA POLYMERASE III SUBUNIT BETA"/>
    <property type="match status" value="1"/>
</dbReference>
<dbReference type="InterPro" id="IPR001001">
    <property type="entry name" value="DNA_polIII_beta"/>
</dbReference>
<keyword evidence="6 9" id="KW-0235">DNA replication</keyword>
<evidence type="ECO:0000256" key="4">
    <source>
        <dbReference type="ARBA" id="ARBA00022679"/>
    </source>
</evidence>
<dbReference type="InterPro" id="IPR046938">
    <property type="entry name" value="DNA_clamp_sf"/>
</dbReference>
<dbReference type="Proteomes" id="UP000178710">
    <property type="component" value="Unassembled WGS sequence"/>
</dbReference>